<organism evidence="2">
    <name type="scientific">marine metagenome</name>
    <dbReference type="NCBI Taxonomy" id="408172"/>
    <lineage>
        <taxon>unclassified sequences</taxon>
        <taxon>metagenomes</taxon>
        <taxon>ecological metagenomes</taxon>
    </lineage>
</organism>
<evidence type="ECO:0000313" key="2">
    <source>
        <dbReference type="EMBL" id="SVA47669.1"/>
    </source>
</evidence>
<evidence type="ECO:0000256" key="1">
    <source>
        <dbReference type="ARBA" id="ARBA00006484"/>
    </source>
</evidence>
<dbReference type="Gene3D" id="3.40.50.720">
    <property type="entry name" value="NAD(P)-binding Rossmann-like Domain"/>
    <property type="match status" value="1"/>
</dbReference>
<gene>
    <name evidence="2" type="ORF">METZ01_LOCUS100523</name>
</gene>
<dbReference type="AlphaFoldDB" id="A0A381W533"/>
<dbReference type="PRINTS" id="PR00080">
    <property type="entry name" value="SDRFAMILY"/>
</dbReference>
<sequence length="201" mass="20713">VAVGGDVSDEEAMAAAFAVILTDFGRLDVLVNNAGVFRLPGDGFDRVLAGEGPQIRHMGYEPFMQMLAIHVGGTFLCTRAAIPLMLDGGSVVNLSSIAGIAGWGPAHYAAAKGAILGLTRSLARELGPHRIRVNAVAPGVIDTPMVDELDSAMLDPLVGMTPMGRIGEAAEIASTVLFLAGNDGAFVTGQWISPNGGLITC</sequence>
<dbReference type="PANTHER" id="PTHR42760">
    <property type="entry name" value="SHORT-CHAIN DEHYDROGENASES/REDUCTASES FAMILY MEMBER"/>
    <property type="match status" value="1"/>
</dbReference>
<feature type="non-terminal residue" evidence="2">
    <location>
        <position position="1"/>
    </location>
</feature>
<dbReference type="PRINTS" id="PR00081">
    <property type="entry name" value="GDHRDH"/>
</dbReference>
<reference evidence="2" key="1">
    <citation type="submission" date="2018-05" db="EMBL/GenBank/DDBJ databases">
        <authorList>
            <person name="Lanie J.A."/>
            <person name="Ng W.-L."/>
            <person name="Kazmierczak K.M."/>
            <person name="Andrzejewski T.M."/>
            <person name="Davidsen T.M."/>
            <person name="Wayne K.J."/>
            <person name="Tettelin H."/>
            <person name="Glass J.I."/>
            <person name="Rusch D."/>
            <person name="Podicherti R."/>
            <person name="Tsui H.-C.T."/>
            <person name="Winkler M.E."/>
        </authorList>
    </citation>
    <scope>NUCLEOTIDE SEQUENCE</scope>
</reference>
<dbReference type="Pfam" id="PF13561">
    <property type="entry name" value="adh_short_C2"/>
    <property type="match status" value="1"/>
</dbReference>
<dbReference type="FunFam" id="3.40.50.720:FF:000084">
    <property type="entry name" value="Short-chain dehydrogenase reductase"/>
    <property type="match status" value="1"/>
</dbReference>
<dbReference type="InterPro" id="IPR002347">
    <property type="entry name" value="SDR_fam"/>
</dbReference>
<dbReference type="EMBL" id="UINC01010739">
    <property type="protein sequence ID" value="SVA47669.1"/>
    <property type="molecule type" value="Genomic_DNA"/>
</dbReference>
<proteinExistence type="inferred from homology"/>
<dbReference type="SUPFAM" id="SSF51735">
    <property type="entry name" value="NAD(P)-binding Rossmann-fold domains"/>
    <property type="match status" value="1"/>
</dbReference>
<protein>
    <recommendedName>
        <fullName evidence="3">3-oxoacyl-ACP reductase</fullName>
    </recommendedName>
</protein>
<dbReference type="InterPro" id="IPR036291">
    <property type="entry name" value="NAD(P)-bd_dom_sf"/>
</dbReference>
<comment type="similarity">
    <text evidence="1">Belongs to the short-chain dehydrogenases/reductases (SDR) family.</text>
</comment>
<name>A0A381W533_9ZZZZ</name>
<accession>A0A381W533</accession>
<evidence type="ECO:0008006" key="3">
    <source>
        <dbReference type="Google" id="ProtNLM"/>
    </source>
</evidence>
<dbReference type="GO" id="GO:0016616">
    <property type="term" value="F:oxidoreductase activity, acting on the CH-OH group of donors, NAD or NADP as acceptor"/>
    <property type="evidence" value="ECO:0007669"/>
    <property type="project" value="TreeGrafter"/>
</dbReference>